<dbReference type="InterPro" id="IPR009057">
    <property type="entry name" value="Homeodomain-like_sf"/>
</dbReference>
<feature type="DNA-binding region" description="H-T-H motif" evidence="4">
    <location>
        <begin position="40"/>
        <end position="59"/>
    </location>
</feature>
<reference evidence="7" key="1">
    <citation type="submission" date="2017-07" db="EMBL/GenBank/DDBJ databases">
        <title>Brachybacterium sp. VR2415.</title>
        <authorList>
            <person name="Tak E.J."/>
            <person name="Bae J.-W."/>
        </authorList>
    </citation>
    <scope>NUCLEOTIDE SEQUENCE [LARGE SCALE GENOMIC DNA]</scope>
    <source>
        <strain evidence="7">VR2415</strain>
    </source>
</reference>
<dbReference type="Gene3D" id="1.10.357.10">
    <property type="entry name" value="Tetracycline Repressor, domain 2"/>
    <property type="match status" value="1"/>
</dbReference>
<dbReference type="InterPro" id="IPR036271">
    <property type="entry name" value="Tet_transcr_reg_TetR-rel_C_sf"/>
</dbReference>
<dbReference type="GO" id="GO:0003677">
    <property type="term" value="F:DNA binding"/>
    <property type="evidence" value="ECO:0007669"/>
    <property type="project" value="UniProtKB-UniRule"/>
</dbReference>
<dbReference type="PROSITE" id="PS01081">
    <property type="entry name" value="HTH_TETR_1"/>
    <property type="match status" value="1"/>
</dbReference>
<dbReference type="InterPro" id="IPR050624">
    <property type="entry name" value="HTH-type_Tx_Regulator"/>
</dbReference>
<protein>
    <submittedName>
        <fullName evidence="6">TetR family transcriptional regulator</fullName>
    </submittedName>
</protein>
<dbReference type="Pfam" id="PF00440">
    <property type="entry name" value="TetR_N"/>
    <property type="match status" value="1"/>
</dbReference>
<keyword evidence="1" id="KW-0805">Transcription regulation</keyword>
<dbReference type="PROSITE" id="PS50977">
    <property type="entry name" value="HTH_TETR_2"/>
    <property type="match status" value="1"/>
</dbReference>
<keyword evidence="7" id="KW-1185">Reference proteome</keyword>
<proteinExistence type="predicted"/>
<dbReference type="KEGG" id="brv:CFK39_14605"/>
<dbReference type="EMBL" id="CP022316">
    <property type="protein sequence ID" value="ASK67236.1"/>
    <property type="molecule type" value="Genomic_DNA"/>
</dbReference>
<feature type="domain" description="HTH tetR-type" evidence="5">
    <location>
        <begin position="17"/>
        <end position="77"/>
    </location>
</feature>
<name>A0A220UH51_9MICO</name>
<keyword evidence="2 4" id="KW-0238">DNA-binding</keyword>
<evidence type="ECO:0000256" key="3">
    <source>
        <dbReference type="ARBA" id="ARBA00023163"/>
    </source>
</evidence>
<dbReference type="PRINTS" id="PR00455">
    <property type="entry name" value="HTHTETR"/>
</dbReference>
<sequence length="215" mass="24267">MVEKEASRARTTRMSGKERREQLVSVGRSVFAEKGYDMTTVEEIAARAKVSKPIVYEHFGGKEGLYAVVVDREVSTLLTDLESSLEDQRSHPRVLMERAALAFLSYIDENEDGFRILVRDSPVSHAVGTFSSLLTDVAQRVEEILATQLRLHRYPPRDATLYAQMLVGMVAYTGQWWLETRRPSKEIVAARMVNLSWYGLSALQKKPSLRESDGG</sequence>
<dbReference type="InterPro" id="IPR001647">
    <property type="entry name" value="HTH_TetR"/>
</dbReference>
<dbReference type="RefSeq" id="WP_089066468.1">
    <property type="nucleotide sequence ID" value="NZ_CP022316.1"/>
</dbReference>
<accession>A0A220UH51</accession>
<evidence type="ECO:0000256" key="4">
    <source>
        <dbReference type="PROSITE-ProRule" id="PRU00335"/>
    </source>
</evidence>
<dbReference type="Pfam" id="PF21943">
    <property type="entry name" value="TetR_C_46"/>
    <property type="match status" value="1"/>
</dbReference>
<evidence type="ECO:0000313" key="7">
    <source>
        <dbReference type="Proteomes" id="UP000198398"/>
    </source>
</evidence>
<evidence type="ECO:0000256" key="1">
    <source>
        <dbReference type="ARBA" id="ARBA00023015"/>
    </source>
</evidence>
<gene>
    <name evidence="6" type="ORF">CFK39_14605</name>
</gene>
<dbReference type="SUPFAM" id="SSF46689">
    <property type="entry name" value="Homeodomain-like"/>
    <property type="match status" value="1"/>
</dbReference>
<dbReference type="OrthoDB" id="70491at2"/>
<dbReference type="PANTHER" id="PTHR43479:SF11">
    <property type="entry name" value="ACREF_ENVCD OPERON REPRESSOR-RELATED"/>
    <property type="match status" value="1"/>
</dbReference>
<dbReference type="SUPFAM" id="SSF48498">
    <property type="entry name" value="Tetracyclin repressor-like, C-terminal domain"/>
    <property type="match status" value="1"/>
</dbReference>
<dbReference type="Proteomes" id="UP000198398">
    <property type="component" value="Chromosome"/>
</dbReference>
<keyword evidence="3" id="KW-0804">Transcription</keyword>
<dbReference type="InterPro" id="IPR054129">
    <property type="entry name" value="DesT_TetR_C"/>
</dbReference>
<evidence type="ECO:0000256" key="2">
    <source>
        <dbReference type="ARBA" id="ARBA00023125"/>
    </source>
</evidence>
<evidence type="ECO:0000259" key="5">
    <source>
        <dbReference type="PROSITE" id="PS50977"/>
    </source>
</evidence>
<dbReference type="InterPro" id="IPR023772">
    <property type="entry name" value="DNA-bd_HTH_TetR-type_CS"/>
</dbReference>
<evidence type="ECO:0000313" key="6">
    <source>
        <dbReference type="EMBL" id="ASK67236.1"/>
    </source>
</evidence>
<organism evidence="6 7">
    <name type="scientific">Brachybacterium avium</name>
    <dbReference type="NCBI Taxonomy" id="2017485"/>
    <lineage>
        <taxon>Bacteria</taxon>
        <taxon>Bacillati</taxon>
        <taxon>Actinomycetota</taxon>
        <taxon>Actinomycetes</taxon>
        <taxon>Micrococcales</taxon>
        <taxon>Dermabacteraceae</taxon>
        <taxon>Brachybacterium</taxon>
    </lineage>
</organism>
<dbReference type="AlphaFoldDB" id="A0A220UH51"/>
<dbReference type="PANTHER" id="PTHR43479">
    <property type="entry name" value="ACREF/ENVCD OPERON REPRESSOR-RELATED"/>
    <property type="match status" value="1"/>
</dbReference>